<accession>A0ABY7VTZ6</accession>
<dbReference type="GO" id="GO:0050570">
    <property type="term" value="F:4-hydroxythreonine-4-phosphate dehydrogenase activity"/>
    <property type="evidence" value="ECO:0007669"/>
    <property type="project" value="UniProtKB-EC"/>
</dbReference>
<evidence type="ECO:0000313" key="5">
    <source>
        <dbReference type="Proteomes" id="UP001214250"/>
    </source>
</evidence>
<organism evidence="4 5">
    <name type="scientific">Lentisphaera profundi</name>
    <dbReference type="NCBI Taxonomy" id="1658616"/>
    <lineage>
        <taxon>Bacteria</taxon>
        <taxon>Pseudomonadati</taxon>
        <taxon>Lentisphaerota</taxon>
        <taxon>Lentisphaeria</taxon>
        <taxon>Lentisphaerales</taxon>
        <taxon>Lentisphaeraceae</taxon>
        <taxon>Lentisphaera</taxon>
    </lineage>
</organism>
<dbReference type="EMBL" id="CP117811">
    <property type="protein sequence ID" value="WDE97381.1"/>
    <property type="molecule type" value="Genomic_DNA"/>
</dbReference>
<proteinExistence type="predicted"/>
<dbReference type="Proteomes" id="UP001214250">
    <property type="component" value="Chromosome 1"/>
</dbReference>
<keyword evidence="3" id="KW-0520">NAD</keyword>
<gene>
    <name evidence="4" type="primary">pdxA</name>
    <name evidence="4" type="ORF">PQO03_05370</name>
</gene>
<keyword evidence="1" id="KW-0479">Metal-binding</keyword>
<dbReference type="RefSeq" id="WP_274151727.1">
    <property type="nucleotide sequence ID" value="NZ_CP117811.1"/>
</dbReference>
<evidence type="ECO:0000256" key="3">
    <source>
        <dbReference type="ARBA" id="ARBA00023027"/>
    </source>
</evidence>
<keyword evidence="5" id="KW-1185">Reference proteome</keyword>
<evidence type="ECO:0000256" key="2">
    <source>
        <dbReference type="ARBA" id="ARBA00023002"/>
    </source>
</evidence>
<dbReference type="NCBIfam" id="TIGR00557">
    <property type="entry name" value="pdxA"/>
    <property type="match status" value="1"/>
</dbReference>
<dbReference type="Pfam" id="PF04166">
    <property type="entry name" value="PdxA"/>
    <property type="match status" value="1"/>
</dbReference>
<sequence>MKMIKKPMILTSGDPAGVGPEVAVKVFAKFAKEEFPFVIAGTASVLQEAIELYAQSYTLEKYQGQSWEAGVLYYDDFNLNFDADWEKCKASAKCGQLSYDLIVSATKAVIAGQYSAIVTAPVNKESVNLAGIAFTGHTELIAELCECPKFNMMQSADNMRFVFATCHIALKDVPKQLTVDKILQAGRLMYQSCITEGLEKPKLSAAGLNPHAGENGYMGREEIETVIPALEILRSEGIDIEGPFPPDTLFVPAIRARFDGFLCMYHDQGHIPFKMLAFDRGVNSTLGLPIIRTSVDHGTAFDIAWQDKVDLGSLENALKLAWKRTGH</sequence>
<dbReference type="PANTHER" id="PTHR30004">
    <property type="entry name" value="4-HYDROXYTHREONINE-4-PHOSPHATE DEHYDROGENASE"/>
    <property type="match status" value="1"/>
</dbReference>
<keyword evidence="2 4" id="KW-0560">Oxidoreductase</keyword>
<dbReference type="Gene3D" id="3.40.718.10">
    <property type="entry name" value="Isopropylmalate Dehydrogenase"/>
    <property type="match status" value="1"/>
</dbReference>
<dbReference type="EC" id="1.1.1.262" evidence="4"/>
<name>A0ABY7VTZ6_9BACT</name>
<dbReference type="InterPro" id="IPR005255">
    <property type="entry name" value="PdxA_fam"/>
</dbReference>
<evidence type="ECO:0000313" key="4">
    <source>
        <dbReference type="EMBL" id="WDE97381.1"/>
    </source>
</evidence>
<evidence type="ECO:0000256" key="1">
    <source>
        <dbReference type="ARBA" id="ARBA00022723"/>
    </source>
</evidence>
<dbReference type="PANTHER" id="PTHR30004:SF6">
    <property type="entry name" value="D-THREONATE 4-PHOSPHATE DEHYDROGENASE"/>
    <property type="match status" value="1"/>
</dbReference>
<reference evidence="4 5" key="1">
    <citation type="submission" date="2023-02" db="EMBL/GenBank/DDBJ databases">
        <title>Genome sequence of Lentisphaera profundi SAORIC-696.</title>
        <authorList>
            <person name="Kim e."/>
            <person name="Cho J.-C."/>
            <person name="Choi A."/>
            <person name="Kang I."/>
        </authorList>
    </citation>
    <scope>NUCLEOTIDE SEQUENCE [LARGE SCALE GENOMIC DNA]</scope>
    <source>
        <strain evidence="4 5">SAORIC-696</strain>
    </source>
</reference>
<protein>
    <submittedName>
        <fullName evidence="4">4-hydroxythreonine-4-phosphate dehydrogenase PdxA</fullName>
        <ecNumber evidence="4">1.1.1.262</ecNumber>
    </submittedName>
</protein>
<dbReference type="SUPFAM" id="SSF53659">
    <property type="entry name" value="Isocitrate/Isopropylmalate dehydrogenase-like"/>
    <property type="match status" value="1"/>
</dbReference>